<organism evidence="2 3">
    <name type="scientific">Linum trigynum</name>
    <dbReference type="NCBI Taxonomy" id="586398"/>
    <lineage>
        <taxon>Eukaryota</taxon>
        <taxon>Viridiplantae</taxon>
        <taxon>Streptophyta</taxon>
        <taxon>Embryophyta</taxon>
        <taxon>Tracheophyta</taxon>
        <taxon>Spermatophyta</taxon>
        <taxon>Magnoliopsida</taxon>
        <taxon>eudicotyledons</taxon>
        <taxon>Gunneridae</taxon>
        <taxon>Pentapetalae</taxon>
        <taxon>rosids</taxon>
        <taxon>fabids</taxon>
        <taxon>Malpighiales</taxon>
        <taxon>Linaceae</taxon>
        <taxon>Linum</taxon>
    </lineage>
</organism>
<feature type="region of interest" description="Disordered" evidence="1">
    <location>
        <begin position="1"/>
        <end position="90"/>
    </location>
</feature>
<gene>
    <name evidence="2" type="ORF">LTRI10_LOCUS40245</name>
</gene>
<proteinExistence type="predicted"/>
<reference evidence="2 3" key="1">
    <citation type="submission" date="2024-04" db="EMBL/GenBank/DDBJ databases">
        <authorList>
            <person name="Fracassetti M."/>
        </authorList>
    </citation>
    <scope>NUCLEOTIDE SEQUENCE [LARGE SCALE GENOMIC DNA]</scope>
</reference>
<dbReference type="EMBL" id="OZ034820">
    <property type="protein sequence ID" value="CAL1400095.1"/>
    <property type="molecule type" value="Genomic_DNA"/>
</dbReference>
<name>A0AAV2FP42_9ROSI</name>
<evidence type="ECO:0000313" key="3">
    <source>
        <dbReference type="Proteomes" id="UP001497516"/>
    </source>
</evidence>
<feature type="region of interest" description="Disordered" evidence="1">
    <location>
        <begin position="116"/>
        <end position="138"/>
    </location>
</feature>
<feature type="compositionally biased region" description="Polar residues" evidence="1">
    <location>
        <begin position="49"/>
        <end position="67"/>
    </location>
</feature>
<dbReference type="Proteomes" id="UP001497516">
    <property type="component" value="Chromosome 7"/>
</dbReference>
<evidence type="ECO:0000256" key="1">
    <source>
        <dbReference type="SAM" id="MobiDB-lite"/>
    </source>
</evidence>
<dbReference type="AlphaFoldDB" id="A0AAV2FP42"/>
<feature type="compositionally biased region" description="Basic residues" evidence="1">
    <location>
        <begin position="71"/>
        <end position="85"/>
    </location>
</feature>
<keyword evidence="3" id="KW-1185">Reference proteome</keyword>
<protein>
    <submittedName>
        <fullName evidence="2">Uncharacterized protein</fullName>
    </submittedName>
</protein>
<evidence type="ECO:0000313" key="2">
    <source>
        <dbReference type="EMBL" id="CAL1400095.1"/>
    </source>
</evidence>
<sequence length="138" mass="15799">MDPRSCPIREGCDRSEIGAASSIAGNDLRDPRSWSKRRQNRRGGWQNQDSSRAFVQFSSLVRSQRINPRSRPSRRHCTKTRRHPREKVMPWRERTISEIACCLALEMSHEERKEVTLKATSGGGSWRRRSMSSAASAS</sequence>
<accession>A0AAV2FP42</accession>